<gene>
    <name evidence="1" type="ORF">METZ01_LOCUS467860</name>
</gene>
<name>A0A383B4B5_9ZZZZ</name>
<reference evidence="1" key="1">
    <citation type="submission" date="2018-05" db="EMBL/GenBank/DDBJ databases">
        <authorList>
            <person name="Lanie J.A."/>
            <person name="Ng W.-L."/>
            <person name="Kazmierczak K.M."/>
            <person name="Andrzejewski T.M."/>
            <person name="Davidsen T.M."/>
            <person name="Wayne K.J."/>
            <person name="Tettelin H."/>
            <person name="Glass J.I."/>
            <person name="Rusch D."/>
            <person name="Podicherti R."/>
            <person name="Tsui H.-C.T."/>
            <person name="Winkler M.E."/>
        </authorList>
    </citation>
    <scope>NUCLEOTIDE SEQUENCE</scope>
</reference>
<feature type="non-terminal residue" evidence="1">
    <location>
        <position position="119"/>
    </location>
</feature>
<dbReference type="EMBL" id="UINC01197491">
    <property type="protein sequence ID" value="SVE15006.1"/>
    <property type="molecule type" value="Genomic_DNA"/>
</dbReference>
<dbReference type="AlphaFoldDB" id="A0A383B4B5"/>
<organism evidence="1">
    <name type="scientific">marine metagenome</name>
    <dbReference type="NCBI Taxonomy" id="408172"/>
    <lineage>
        <taxon>unclassified sequences</taxon>
        <taxon>metagenomes</taxon>
        <taxon>ecological metagenomes</taxon>
    </lineage>
</organism>
<evidence type="ECO:0000313" key="1">
    <source>
        <dbReference type="EMBL" id="SVE15006.1"/>
    </source>
</evidence>
<protein>
    <submittedName>
        <fullName evidence="1">Uncharacterized protein</fullName>
    </submittedName>
</protein>
<sequence>VQVKVETWDLMGESFQAAVNVASKAYNDMGDTDAKLDQLLALKVKSDDLVEHERDQIDPNEVNRAMILMLISPHQFIIVDVEDLVKHQGQHEIGEYLNLMWQLKQDGDTRLEAVHFLLN</sequence>
<feature type="non-terminal residue" evidence="1">
    <location>
        <position position="1"/>
    </location>
</feature>
<proteinExistence type="predicted"/>
<accession>A0A383B4B5</accession>